<dbReference type="GO" id="GO:0046872">
    <property type="term" value="F:metal ion binding"/>
    <property type="evidence" value="ECO:0007669"/>
    <property type="project" value="UniProtKB-KW"/>
</dbReference>
<dbReference type="Pfam" id="PF12797">
    <property type="entry name" value="Fer4_2"/>
    <property type="match status" value="1"/>
</dbReference>
<dbReference type="Pfam" id="PF13247">
    <property type="entry name" value="Fer4_11"/>
    <property type="match status" value="1"/>
</dbReference>
<name>A0A6G7PWI6_9BACT</name>
<keyword evidence="6" id="KW-1185">Reference proteome</keyword>
<organism evidence="5 6">
    <name type="scientific">Thermosulfuriphilus ammonigenes</name>
    <dbReference type="NCBI Taxonomy" id="1936021"/>
    <lineage>
        <taxon>Bacteria</taxon>
        <taxon>Pseudomonadati</taxon>
        <taxon>Thermodesulfobacteriota</taxon>
        <taxon>Thermodesulfobacteria</taxon>
        <taxon>Thermodesulfobacteriales</taxon>
        <taxon>Thermodesulfobacteriaceae</taxon>
        <taxon>Thermosulfuriphilus</taxon>
    </lineage>
</organism>
<evidence type="ECO:0000256" key="4">
    <source>
        <dbReference type="ARBA" id="ARBA00023014"/>
    </source>
</evidence>
<dbReference type="AlphaFoldDB" id="A0A6G7PWI6"/>
<dbReference type="SUPFAM" id="SSF54862">
    <property type="entry name" value="4Fe-4S ferredoxins"/>
    <property type="match status" value="1"/>
</dbReference>
<gene>
    <name evidence="5" type="ORF">G4V39_07120</name>
</gene>
<dbReference type="PANTHER" id="PTHR43177:SF3">
    <property type="entry name" value="PROTEIN NRFC HOMOLOG"/>
    <property type="match status" value="1"/>
</dbReference>
<evidence type="ECO:0000256" key="2">
    <source>
        <dbReference type="ARBA" id="ARBA00022723"/>
    </source>
</evidence>
<dbReference type="Proteomes" id="UP000502179">
    <property type="component" value="Chromosome"/>
</dbReference>
<protein>
    <submittedName>
        <fullName evidence="5">4Fe-4S dicluster domain-containing protein</fullName>
    </submittedName>
</protein>
<evidence type="ECO:0000313" key="6">
    <source>
        <dbReference type="Proteomes" id="UP000502179"/>
    </source>
</evidence>
<dbReference type="EMBL" id="CP048877">
    <property type="protein sequence ID" value="QIJ72049.1"/>
    <property type="molecule type" value="Genomic_DNA"/>
</dbReference>
<dbReference type="InterPro" id="IPR017900">
    <property type="entry name" value="4Fe4S_Fe_S_CS"/>
</dbReference>
<keyword evidence="2" id="KW-0479">Metal-binding</keyword>
<dbReference type="InterPro" id="IPR017896">
    <property type="entry name" value="4Fe4S_Fe-S-bd"/>
</dbReference>
<evidence type="ECO:0000256" key="3">
    <source>
        <dbReference type="ARBA" id="ARBA00023004"/>
    </source>
</evidence>
<dbReference type="PROSITE" id="PS00198">
    <property type="entry name" value="4FE4S_FER_1"/>
    <property type="match status" value="1"/>
</dbReference>
<keyword evidence="1" id="KW-0004">4Fe-4S</keyword>
<proteinExistence type="predicted"/>
<dbReference type="Gene3D" id="3.30.70.20">
    <property type="match status" value="2"/>
</dbReference>
<evidence type="ECO:0000256" key="1">
    <source>
        <dbReference type="ARBA" id="ARBA00022485"/>
    </source>
</evidence>
<reference evidence="5 6" key="1">
    <citation type="submission" date="2020-02" db="EMBL/GenBank/DDBJ databases">
        <title>Genome analysis of Thermosulfuriphilus ammonigenes ST65T, an anaerobic thermophilic chemolithoautotrophic bacterium isolated from a deep-sea hydrothermal vent.</title>
        <authorList>
            <person name="Slobodkina G."/>
            <person name="Allioux M."/>
            <person name="Merkel A."/>
            <person name="Alain K."/>
            <person name="Jebbar M."/>
            <person name="Slobodkin A."/>
        </authorList>
    </citation>
    <scope>NUCLEOTIDE SEQUENCE [LARGE SCALE GENOMIC DNA]</scope>
    <source>
        <strain evidence="5 6">ST65</strain>
    </source>
</reference>
<dbReference type="GO" id="GO:0051539">
    <property type="term" value="F:4 iron, 4 sulfur cluster binding"/>
    <property type="evidence" value="ECO:0007669"/>
    <property type="project" value="UniProtKB-KW"/>
</dbReference>
<sequence>MSAQNSQYAMVIDLDRCVGCHACALACRAEWQVPVPYRRNWLKRLGPEKTPYGISYTFYPGLCNHCDAPACITVCPVEPREKEFHCKKTGATTKMMVKATYKEPFTGIVLIDKDRCIGCGACVEACPYGARYLNEELDEPKADKCTFCIERIRHGEVPACVKTCIADARIFGDLADKDSEVYKLVHRKGAMRLTSKEVNIGPNVYYIGQKKDLHLLWEKFAPHERTWENVKAPDRRRILLATARRLKKRLG</sequence>
<accession>A0A6G7PWI6</accession>
<dbReference type="KEGG" id="tav:G4V39_07120"/>
<dbReference type="RefSeq" id="WP_166032266.1">
    <property type="nucleotide sequence ID" value="NZ_CP048877.1"/>
</dbReference>
<dbReference type="PANTHER" id="PTHR43177">
    <property type="entry name" value="PROTEIN NRFC"/>
    <property type="match status" value="1"/>
</dbReference>
<keyword evidence="3" id="KW-0408">Iron</keyword>
<dbReference type="CDD" id="cd10551">
    <property type="entry name" value="PsrB"/>
    <property type="match status" value="1"/>
</dbReference>
<keyword evidence="4" id="KW-0411">Iron-sulfur</keyword>
<evidence type="ECO:0000313" key="5">
    <source>
        <dbReference type="EMBL" id="QIJ72049.1"/>
    </source>
</evidence>
<dbReference type="PROSITE" id="PS51379">
    <property type="entry name" value="4FE4S_FER_2"/>
    <property type="match status" value="2"/>
</dbReference>
<dbReference type="InterPro" id="IPR050954">
    <property type="entry name" value="ET_IronSulfur_Cluster-Binding"/>
</dbReference>